<reference evidence="1" key="1">
    <citation type="submission" date="2021-01" db="EMBL/GenBank/DDBJ databases">
        <authorList>
            <person name="Kaushik A."/>
        </authorList>
    </citation>
    <scope>NUCLEOTIDE SEQUENCE</scope>
    <source>
        <strain evidence="1">AG4-R118</strain>
    </source>
</reference>
<sequence>MLNYAPAYDRDADGMVYISQPDHEDYCDQDWDTTTISTASTTQTTSTITSDEINDYFREAHGRTFAHDENLPMTYPIDDIEIHRHQMQHIFLKALVHGNYIGPVRRVLQPRSDGSRPRILDVRTCSGDWAQEMAMEFPHCDIVSVDIAPTTVHTPSPNILFEVYDLYAGIAEPDESFDYVSCRHIQLHVKDYERLIFDLHRVLKPEGLITICEVENYVFEADEPPYNNICHRTAPNVARGVETIRSAVQNQGVDIDCIYELETWLQPKSYFWTRTADKYSIPLAQLERASQGFCDIQKQVVLLPIGTWHPDPAVQRAGEIVARTFSLAWRQTDAAMVEAGISKEQAEEICTNAIAEMTRMDLPLLGKYIMVYATRI</sequence>
<accession>A0A8H3C188</accession>
<dbReference type="InterPro" id="IPR029063">
    <property type="entry name" value="SAM-dependent_MTases_sf"/>
</dbReference>
<dbReference type="Proteomes" id="UP000663888">
    <property type="component" value="Unassembled WGS sequence"/>
</dbReference>
<dbReference type="Pfam" id="PF13489">
    <property type="entry name" value="Methyltransf_23"/>
    <property type="match status" value="1"/>
</dbReference>
<evidence type="ECO:0008006" key="3">
    <source>
        <dbReference type="Google" id="ProtNLM"/>
    </source>
</evidence>
<dbReference type="SUPFAM" id="SSF53335">
    <property type="entry name" value="S-adenosyl-L-methionine-dependent methyltransferases"/>
    <property type="match status" value="1"/>
</dbReference>
<protein>
    <recommendedName>
        <fullName evidence="3">Methyltransferase domain-containing protein</fullName>
    </recommendedName>
</protein>
<proteinExistence type="predicted"/>
<dbReference type="EMBL" id="CAJMWX010001152">
    <property type="protein sequence ID" value="CAE6471524.1"/>
    <property type="molecule type" value="Genomic_DNA"/>
</dbReference>
<dbReference type="Gene3D" id="3.40.50.150">
    <property type="entry name" value="Vaccinia Virus protein VP39"/>
    <property type="match status" value="1"/>
</dbReference>
<dbReference type="AlphaFoldDB" id="A0A8H3C188"/>
<name>A0A8H3C188_9AGAM</name>
<gene>
    <name evidence="1" type="ORF">RDB_LOCUS107963</name>
</gene>
<organism evidence="1 2">
    <name type="scientific">Rhizoctonia solani</name>
    <dbReference type="NCBI Taxonomy" id="456999"/>
    <lineage>
        <taxon>Eukaryota</taxon>
        <taxon>Fungi</taxon>
        <taxon>Dikarya</taxon>
        <taxon>Basidiomycota</taxon>
        <taxon>Agaricomycotina</taxon>
        <taxon>Agaricomycetes</taxon>
        <taxon>Cantharellales</taxon>
        <taxon>Ceratobasidiaceae</taxon>
        <taxon>Rhizoctonia</taxon>
    </lineage>
</organism>
<evidence type="ECO:0000313" key="1">
    <source>
        <dbReference type="EMBL" id="CAE6471524.1"/>
    </source>
</evidence>
<comment type="caution">
    <text evidence="1">The sequence shown here is derived from an EMBL/GenBank/DDBJ whole genome shotgun (WGS) entry which is preliminary data.</text>
</comment>
<dbReference type="PANTHER" id="PTHR43591">
    <property type="entry name" value="METHYLTRANSFERASE"/>
    <property type="match status" value="1"/>
</dbReference>
<evidence type="ECO:0000313" key="2">
    <source>
        <dbReference type="Proteomes" id="UP000663888"/>
    </source>
</evidence>
<dbReference type="CDD" id="cd02440">
    <property type="entry name" value="AdoMet_MTases"/>
    <property type="match status" value="1"/>
</dbReference>